<name>A0A3B0RWM8_9ZZZZ</name>
<accession>A0A3B0RWM8</accession>
<dbReference type="InterPro" id="IPR010987">
    <property type="entry name" value="Glutathione-S-Trfase_C-like"/>
</dbReference>
<dbReference type="SFLD" id="SFLDG00358">
    <property type="entry name" value="Main_(cytGST)"/>
    <property type="match status" value="1"/>
</dbReference>
<evidence type="ECO:0008006" key="4">
    <source>
        <dbReference type="Google" id="ProtNLM"/>
    </source>
</evidence>
<dbReference type="SUPFAM" id="SSF52833">
    <property type="entry name" value="Thioredoxin-like"/>
    <property type="match status" value="1"/>
</dbReference>
<protein>
    <recommendedName>
        <fullName evidence="4">Glutathione S-transferase</fullName>
    </recommendedName>
</protein>
<dbReference type="PROSITE" id="PS50404">
    <property type="entry name" value="GST_NTER"/>
    <property type="match status" value="1"/>
</dbReference>
<dbReference type="Pfam" id="PF13417">
    <property type="entry name" value="GST_N_3"/>
    <property type="match status" value="1"/>
</dbReference>
<dbReference type="PROSITE" id="PS50405">
    <property type="entry name" value="GST_CTER"/>
    <property type="match status" value="1"/>
</dbReference>
<gene>
    <name evidence="3" type="ORF">MNBD_ALPHA02-1095</name>
</gene>
<sequence length="247" mass="28633">MPIGKSDDPEILSLKGLHLYHTNVSNCSMRVRLLLEEKGLKWTSHHLNLVKRENLKDWYFRIHPNGLVPALVDDGVPVTDSIDILYYLEEKYPSPSFLPQSTPEQQEVKDWLDLAGQIHVKGVKTFVYGGAGLVTKKRSDMDHYAQMEPDKELVAFHWKSLDGFPPEEIEAAVKILHEAFERLEKRLKDHDYLVGESYSLADITWVVQYVLLTRKGFDFSTFPHIQTWVKRLNIRPSYKIAITDWSQ</sequence>
<dbReference type="CDD" id="cd00570">
    <property type="entry name" value="GST_N_family"/>
    <property type="match status" value="1"/>
</dbReference>
<dbReference type="PANTHER" id="PTHR44051">
    <property type="entry name" value="GLUTATHIONE S-TRANSFERASE-RELATED"/>
    <property type="match status" value="1"/>
</dbReference>
<dbReference type="PANTHER" id="PTHR44051:SF2">
    <property type="entry name" value="HYPOTHETICAL GLUTATHIONE S-TRANSFERASE LIKE PROTEIN"/>
    <property type="match status" value="1"/>
</dbReference>
<dbReference type="InterPro" id="IPR004046">
    <property type="entry name" value="GST_C"/>
</dbReference>
<dbReference type="InterPro" id="IPR004045">
    <property type="entry name" value="Glutathione_S-Trfase_N"/>
</dbReference>
<proteinExistence type="predicted"/>
<dbReference type="EMBL" id="UOED01000030">
    <property type="protein sequence ID" value="VAV87795.1"/>
    <property type="molecule type" value="Genomic_DNA"/>
</dbReference>
<dbReference type="InterPro" id="IPR036282">
    <property type="entry name" value="Glutathione-S-Trfase_C_sf"/>
</dbReference>
<organism evidence="3">
    <name type="scientific">hydrothermal vent metagenome</name>
    <dbReference type="NCBI Taxonomy" id="652676"/>
    <lineage>
        <taxon>unclassified sequences</taxon>
        <taxon>metagenomes</taxon>
        <taxon>ecological metagenomes</taxon>
    </lineage>
</organism>
<evidence type="ECO:0000313" key="3">
    <source>
        <dbReference type="EMBL" id="VAV87795.1"/>
    </source>
</evidence>
<dbReference type="Gene3D" id="1.20.1050.10">
    <property type="match status" value="1"/>
</dbReference>
<dbReference type="InterPro" id="IPR036249">
    <property type="entry name" value="Thioredoxin-like_sf"/>
</dbReference>
<dbReference type="AlphaFoldDB" id="A0A3B0RWM8"/>
<dbReference type="InterPro" id="IPR040079">
    <property type="entry name" value="Glutathione_S-Trfase"/>
</dbReference>
<feature type="domain" description="GST C-terminal" evidence="2">
    <location>
        <begin position="134"/>
        <end position="247"/>
    </location>
</feature>
<evidence type="ECO:0000259" key="2">
    <source>
        <dbReference type="PROSITE" id="PS50405"/>
    </source>
</evidence>
<reference evidence="3" key="1">
    <citation type="submission" date="2018-06" db="EMBL/GenBank/DDBJ databases">
        <authorList>
            <person name="Zhirakovskaya E."/>
        </authorList>
    </citation>
    <scope>NUCLEOTIDE SEQUENCE</scope>
</reference>
<dbReference type="Gene3D" id="3.40.30.10">
    <property type="entry name" value="Glutaredoxin"/>
    <property type="match status" value="1"/>
</dbReference>
<dbReference type="SFLD" id="SFLDS00019">
    <property type="entry name" value="Glutathione_Transferase_(cytos"/>
    <property type="match status" value="1"/>
</dbReference>
<feature type="domain" description="GST N-terminal" evidence="1">
    <location>
        <begin position="15"/>
        <end position="96"/>
    </location>
</feature>
<dbReference type="SUPFAM" id="SSF47616">
    <property type="entry name" value="GST C-terminal domain-like"/>
    <property type="match status" value="1"/>
</dbReference>
<evidence type="ECO:0000259" key="1">
    <source>
        <dbReference type="PROSITE" id="PS50404"/>
    </source>
</evidence>
<dbReference type="Pfam" id="PF00043">
    <property type="entry name" value="GST_C"/>
    <property type="match status" value="1"/>
</dbReference>